<feature type="region of interest" description="Disordered" evidence="1">
    <location>
        <begin position="1"/>
        <end position="44"/>
    </location>
</feature>
<dbReference type="EMBL" id="JARK01001191">
    <property type="protein sequence ID" value="EYC34723.1"/>
    <property type="molecule type" value="Genomic_DNA"/>
</dbReference>
<evidence type="ECO:0000313" key="2">
    <source>
        <dbReference type="EMBL" id="EYC34723.1"/>
    </source>
</evidence>
<dbReference type="AlphaFoldDB" id="A0A016W6U2"/>
<proteinExistence type="predicted"/>
<comment type="caution">
    <text evidence="2">The sequence shown here is derived from an EMBL/GenBank/DDBJ whole genome shotgun (WGS) entry which is preliminary data.</text>
</comment>
<protein>
    <submittedName>
        <fullName evidence="2">Uncharacterized protein</fullName>
    </submittedName>
</protein>
<evidence type="ECO:0000313" key="3">
    <source>
        <dbReference type="Proteomes" id="UP000024635"/>
    </source>
</evidence>
<organism evidence="2 3">
    <name type="scientific">Ancylostoma ceylanicum</name>
    <dbReference type="NCBI Taxonomy" id="53326"/>
    <lineage>
        <taxon>Eukaryota</taxon>
        <taxon>Metazoa</taxon>
        <taxon>Ecdysozoa</taxon>
        <taxon>Nematoda</taxon>
        <taxon>Chromadorea</taxon>
        <taxon>Rhabditida</taxon>
        <taxon>Rhabditina</taxon>
        <taxon>Rhabditomorpha</taxon>
        <taxon>Strongyloidea</taxon>
        <taxon>Ancylostomatidae</taxon>
        <taxon>Ancylostomatinae</taxon>
        <taxon>Ancylostoma</taxon>
    </lineage>
</organism>
<dbReference type="Proteomes" id="UP000024635">
    <property type="component" value="Unassembled WGS sequence"/>
</dbReference>
<feature type="compositionally biased region" description="Low complexity" evidence="1">
    <location>
        <begin position="1"/>
        <end position="10"/>
    </location>
</feature>
<gene>
    <name evidence="2" type="primary">Acey_s1592.g3925</name>
    <name evidence="2" type="ORF">Y032_1592g3925</name>
</gene>
<sequence length="44" mass="4934">TRIPQQAQRARVGRKRRDRDTPGHGEWALGLRPMRPSAAAAIMP</sequence>
<feature type="non-terminal residue" evidence="2">
    <location>
        <position position="1"/>
    </location>
</feature>
<accession>A0A016W6U2</accession>
<keyword evidence="3" id="KW-1185">Reference proteome</keyword>
<evidence type="ECO:0000256" key="1">
    <source>
        <dbReference type="SAM" id="MobiDB-lite"/>
    </source>
</evidence>
<name>A0A016W6U2_9BILA</name>
<reference evidence="3" key="1">
    <citation type="journal article" date="2015" name="Nat. Genet.">
        <title>The genome and transcriptome of the zoonotic hookworm Ancylostoma ceylanicum identify infection-specific gene families.</title>
        <authorList>
            <person name="Schwarz E.M."/>
            <person name="Hu Y."/>
            <person name="Antoshechkin I."/>
            <person name="Miller M.M."/>
            <person name="Sternberg P.W."/>
            <person name="Aroian R.V."/>
        </authorList>
    </citation>
    <scope>NUCLEOTIDE SEQUENCE</scope>
    <source>
        <strain evidence="3">HY135</strain>
    </source>
</reference>